<dbReference type="Proteomes" id="UP000559256">
    <property type="component" value="Unassembled WGS sequence"/>
</dbReference>
<accession>A0A8H5FNZ8</accession>
<dbReference type="AlphaFoldDB" id="A0A8H5FNZ8"/>
<dbReference type="Gene3D" id="3.80.10.10">
    <property type="entry name" value="Ribonuclease Inhibitor"/>
    <property type="match status" value="1"/>
</dbReference>
<organism evidence="3 4">
    <name type="scientific">Tetrapyrgos nigripes</name>
    <dbReference type="NCBI Taxonomy" id="182062"/>
    <lineage>
        <taxon>Eukaryota</taxon>
        <taxon>Fungi</taxon>
        <taxon>Dikarya</taxon>
        <taxon>Basidiomycota</taxon>
        <taxon>Agaricomycotina</taxon>
        <taxon>Agaricomycetes</taxon>
        <taxon>Agaricomycetidae</taxon>
        <taxon>Agaricales</taxon>
        <taxon>Marasmiineae</taxon>
        <taxon>Marasmiaceae</taxon>
        <taxon>Tetrapyrgos</taxon>
    </lineage>
</organism>
<evidence type="ECO:0000313" key="4">
    <source>
        <dbReference type="Proteomes" id="UP000559256"/>
    </source>
</evidence>
<proteinExistence type="predicted"/>
<reference evidence="3 4" key="1">
    <citation type="journal article" date="2020" name="ISME J.">
        <title>Uncovering the hidden diversity of litter-decomposition mechanisms in mushroom-forming fungi.</title>
        <authorList>
            <person name="Floudas D."/>
            <person name="Bentzer J."/>
            <person name="Ahren D."/>
            <person name="Johansson T."/>
            <person name="Persson P."/>
            <person name="Tunlid A."/>
        </authorList>
    </citation>
    <scope>NUCLEOTIDE SEQUENCE [LARGE SCALE GENOMIC DNA]</scope>
    <source>
        <strain evidence="3 4">CBS 291.85</strain>
    </source>
</reference>
<sequence>MHPVLQVVELLHIIFEHLKPKDQFSCATVCRLWSEVTLDILWYELDDLKLPVFASLLSPLKEEENVSHQENAENSEDTKLSYAFADDPPNANSKDWRRFELNYCSRIRVLRFEGNLEGMHKHMFSPVLMALQRIRPPSSPLLPNLHALTWDGTFYDFAHSVMFMHEGVRHCCMRYGIDDVPKLDLNEFPLVQAIQTRMLSLTSLELEMVPYEELLGPLAELFGYLVDLTSLLIPIFPDITPILSSLSNAKKLNSLQITGHEDDVDNSVVQAGGQLEGDALKSLGVLEIIVQSYLKTLSPFLSCNHLASLHTLEVESCSVETAVTIKNLFQLVPSFAPNLVGCMFGFLENGEECREHFESHRIYSNSLTLDSFRGILQCRGIEAFQLDHPNLHLTNSDIEEIASAWPRLKSFEVYSTLPFHVRDIPTPTLRALFTLTRLCPNLEEVGLLMDTDLFNDSKDRPAYANMVISAARPNLMNLEVGCSEIGPGDAASVARTLSHVCRPDCQLSWADTGRTMMARWKTVEENLPLFSRLHATVKDQKTRISFLEQELETLQERISGYQGACGGL</sequence>
<feature type="domain" description="F-box" evidence="2">
    <location>
        <begin position="9"/>
        <end position="45"/>
    </location>
</feature>
<dbReference type="InterPro" id="IPR001810">
    <property type="entry name" value="F-box_dom"/>
</dbReference>
<dbReference type="Pfam" id="PF12937">
    <property type="entry name" value="F-box-like"/>
    <property type="match status" value="1"/>
</dbReference>
<keyword evidence="1" id="KW-0175">Coiled coil</keyword>
<dbReference type="InterPro" id="IPR032675">
    <property type="entry name" value="LRR_dom_sf"/>
</dbReference>
<protein>
    <recommendedName>
        <fullName evidence="2">F-box domain-containing protein</fullName>
    </recommendedName>
</protein>
<name>A0A8H5FNZ8_9AGAR</name>
<dbReference type="EMBL" id="JAACJM010000138">
    <property type="protein sequence ID" value="KAF5343527.1"/>
    <property type="molecule type" value="Genomic_DNA"/>
</dbReference>
<dbReference type="Gene3D" id="1.20.1280.50">
    <property type="match status" value="1"/>
</dbReference>
<evidence type="ECO:0000313" key="3">
    <source>
        <dbReference type="EMBL" id="KAF5343527.1"/>
    </source>
</evidence>
<comment type="caution">
    <text evidence="3">The sequence shown here is derived from an EMBL/GenBank/DDBJ whole genome shotgun (WGS) entry which is preliminary data.</text>
</comment>
<dbReference type="SUPFAM" id="SSF81383">
    <property type="entry name" value="F-box domain"/>
    <property type="match status" value="1"/>
</dbReference>
<dbReference type="OrthoDB" id="2447803at2759"/>
<gene>
    <name evidence="3" type="ORF">D9758_012940</name>
</gene>
<evidence type="ECO:0000256" key="1">
    <source>
        <dbReference type="SAM" id="Coils"/>
    </source>
</evidence>
<keyword evidence="4" id="KW-1185">Reference proteome</keyword>
<feature type="coiled-coil region" evidence="1">
    <location>
        <begin position="537"/>
        <end position="564"/>
    </location>
</feature>
<evidence type="ECO:0000259" key="2">
    <source>
        <dbReference type="Pfam" id="PF12937"/>
    </source>
</evidence>
<dbReference type="InterPro" id="IPR036047">
    <property type="entry name" value="F-box-like_dom_sf"/>
</dbReference>